<dbReference type="OrthoDB" id="2021186at2759"/>
<feature type="compositionally biased region" description="Basic and acidic residues" evidence="1">
    <location>
        <begin position="85"/>
        <end position="114"/>
    </location>
</feature>
<dbReference type="SMART" id="SM01406">
    <property type="entry name" value="PAPA-1"/>
    <property type="match status" value="1"/>
</dbReference>
<evidence type="ECO:0000313" key="4">
    <source>
        <dbReference type="Proteomes" id="UP001153620"/>
    </source>
</evidence>
<dbReference type="Gene3D" id="3.30.60.190">
    <property type="match status" value="1"/>
</dbReference>
<gene>
    <name evidence="3" type="ORF">CHIRRI_LOCUS10333</name>
</gene>
<dbReference type="PANTHER" id="PTHR21561">
    <property type="entry name" value="INO80 COMPLEX SUBUNIT B"/>
    <property type="match status" value="1"/>
</dbReference>
<organism evidence="3 4">
    <name type="scientific">Chironomus riparius</name>
    <dbReference type="NCBI Taxonomy" id="315576"/>
    <lineage>
        <taxon>Eukaryota</taxon>
        <taxon>Metazoa</taxon>
        <taxon>Ecdysozoa</taxon>
        <taxon>Arthropoda</taxon>
        <taxon>Hexapoda</taxon>
        <taxon>Insecta</taxon>
        <taxon>Pterygota</taxon>
        <taxon>Neoptera</taxon>
        <taxon>Endopterygota</taxon>
        <taxon>Diptera</taxon>
        <taxon>Nematocera</taxon>
        <taxon>Chironomoidea</taxon>
        <taxon>Chironomidae</taxon>
        <taxon>Chironominae</taxon>
        <taxon>Chironomus</taxon>
    </lineage>
</organism>
<accession>A0A9N9WVF1</accession>
<feature type="compositionally biased region" description="Polar residues" evidence="1">
    <location>
        <begin position="129"/>
        <end position="147"/>
    </location>
</feature>
<dbReference type="Proteomes" id="UP001153620">
    <property type="component" value="Chromosome 3"/>
</dbReference>
<dbReference type="Pfam" id="PF04438">
    <property type="entry name" value="zf-HIT"/>
    <property type="match status" value="1"/>
</dbReference>
<dbReference type="EMBL" id="OU895879">
    <property type="protein sequence ID" value="CAG9807484.1"/>
    <property type="molecule type" value="Genomic_DNA"/>
</dbReference>
<dbReference type="AlphaFoldDB" id="A0A9N9WVF1"/>
<feature type="compositionally biased region" description="Acidic residues" evidence="1">
    <location>
        <begin position="39"/>
        <end position="53"/>
    </location>
</feature>
<protein>
    <recommendedName>
        <fullName evidence="2">INO80 complex subunit B-like conserved region domain-containing protein</fullName>
    </recommendedName>
</protein>
<feature type="compositionally biased region" description="Low complexity" evidence="1">
    <location>
        <begin position="54"/>
        <end position="67"/>
    </location>
</feature>
<feature type="domain" description="INO80 complex subunit B-like conserved region" evidence="2">
    <location>
        <begin position="184"/>
        <end position="256"/>
    </location>
</feature>
<keyword evidence="4" id="KW-1185">Reference proteome</keyword>
<feature type="compositionally biased region" description="Basic and acidic residues" evidence="1">
    <location>
        <begin position="177"/>
        <end position="223"/>
    </location>
</feature>
<dbReference type="CDD" id="cd23021">
    <property type="entry name" value="zf-HIT_IN80B"/>
    <property type="match status" value="1"/>
</dbReference>
<proteinExistence type="predicted"/>
<feature type="region of interest" description="Disordered" evidence="1">
    <location>
        <begin position="1"/>
        <end position="147"/>
    </location>
</feature>
<dbReference type="InterPro" id="IPR006880">
    <property type="entry name" value="INO80B_C"/>
</dbReference>
<dbReference type="GO" id="GO:0031011">
    <property type="term" value="C:Ino80 complex"/>
    <property type="evidence" value="ECO:0007669"/>
    <property type="project" value="InterPro"/>
</dbReference>
<dbReference type="GO" id="GO:0006338">
    <property type="term" value="P:chromatin remodeling"/>
    <property type="evidence" value="ECO:0007669"/>
    <property type="project" value="InterPro"/>
</dbReference>
<evidence type="ECO:0000259" key="2">
    <source>
        <dbReference type="SMART" id="SM01406"/>
    </source>
</evidence>
<dbReference type="InterPro" id="IPR007529">
    <property type="entry name" value="Znf_HIT"/>
</dbReference>
<feature type="region of interest" description="Disordered" evidence="1">
    <location>
        <begin position="177"/>
        <end position="224"/>
    </location>
</feature>
<sequence>MKRKKEESLDTSFTDQDTSPKKQKVKKSKKKKQKKPIEEPEPTEEQLEMEESFESSIATTPTKGTPKGSKKNKKVPQQQDDTSSEEERWLEAIESGKLEEVDDELKKIKPKDPKLMTARQRAMYEKNINESGPTSPTTKSRKSLPSTTIVDGVQANVSSSGQLLLALPNFKIKKEKEKQPLTAEDIEKSKEKAQKRKQLADEKREKDKKKTMERLLKKQDSKTVKSTKLRPNKYTIPVISYKNSRDGIYLSYPPNLTFPLQPKTAIDPPKKVLCGITGCKNLKRYSCSKTNIPLCSLECYKKNVESVKQMIF</sequence>
<evidence type="ECO:0000313" key="3">
    <source>
        <dbReference type="EMBL" id="CAG9807484.1"/>
    </source>
</evidence>
<name>A0A9N9WVF1_9DIPT</name>
<dbReference type="PANTHER" id="PTHR21561:SF12">
    <property type="entry name" value="INO80 COMPLEX SUBUNIT B"/>
    <property type="match status" value="1"/>
</dbReference>
<reference evidence="3" key="1">
    <citation type="submission" date="2022-01" db="EMBL/GenBank/DDBJ databases">
        <authorList>
            <person name="King R."/>
        </authorList>
    </citation>
    <scope>NUCLEOTIDE SEQUENCE</scope>
</reference>
<reference evidence="3" key="2">
    <citation type="submission" date="2022-10" db="EMBL/GenBank/DDBJ databases">
        <authorList>
            <consortium name="ENA_rothamsted_submissions"/>
            <consortium name="culmorum"/>
            <person name="King R."/>
        </authorList>
    </citation>
    <scope>NUCLEOTIDE SEQUENCE</scope>
</reference>
<feature type="compositionally biased region" description="Basic residues" evidence="1">
    <location>
        <begin position="21"/>
        <end position="34"/>
    </location>
</feature>
<dbReference type="InterPro" id="IPR029523">
    <property type="entry name" value="INO80B/Ies2"/>
</dbReference>
<evidence type="ECO:0000256" key="1">
    <source>
        <dbReference type="SAM" id="MobiDB-lite"/>
    </source>
</evidence>